<proteinExistence type="predicted"/>
<dbReference type="GeneID" id="40145410"/>
<name>A0A499SAB4_SPESI</name>
<keyword evidence="1" id="KW-1133">Transmembrane helix</keyword>
<feature type="transmembrane region" description="Helical" evidence="1">
    <location>
        <begin position="148"/>
        <end position="167"/>
    </location>
</feature>
<accession>A0A499SAB4</accession>
<keyword evidence="2" id="KW-0934">Plastid</keyword>
<feature type="transmembrane region" description="Helical" evidence="1">
    <location>
        <begin position="173"/>
        <end position="192"/>
    </location>
</feature>
<geneLocation type="chloroplast" evidence="2"/>
<protein>
    <submittedName>
        <fullName evidence="2">Hypothetical chloroplast RF1</fullName>
    </submittedName>
</protein>
<dbReference type="EMBL" id="MG778500">
    <property type="protein sequence ID" value="AYQ95207.1"/>
    <property type="molecule type" value="Genomic_DNA"/>
</dbReference>
<gene>
    <name evidence="2" type="primary">ycf1</name>
</gene>
<dbReference type="RefSeq" id="YP_009632854.1">
    <property type="nucleotide sequence ID" value="NC_042251.1"/>
</dbReference>
<keyword evidence="2" id="KW-0150">Chloroplast</keyword>
<feature type="transmembrane region" description="Helical" evidence="1">
    <location>
        <begin position="212"/>
        <end position="233"/>
    </location>
</feature>
<feature type="transmembrane region" description="Helical" evidence="1">
    <location>
        <begin position="307"/>
        <end position="329"/>
    </location>
</feature>
<keyword evidence="1" id="KW-0472">Membrane</keyword>
<organism evidence="2">
    <name type="scientific">Spermatozopsis similis</name>
    <name type="common">Green alga</name>
    <dbReference type="NCBI Taxonomy" id="3192"/>
    <lineage>
        <taxon>Eukaryota</taxon>
        <taxon>Viridiplantae</taxon>
        <taxon>Chlorophyta</taxon>
        <taxon>core chlorophytes</taxon>
        <taxon>Chlorophyceae</taxon>
        <taxon>CS clade</taxon>
        <taxon>Chlamydomonadales</taxon>
        <taxon>Dunaliellaceae</taxon>
        <taxon>Spermatozopsis</taxon>
    </lineage>
</organism>
<feature type="transmembrane region" description="Helical" evidence="1">
    <location>
        <begin position="263"/>
        <end position="282"/>
    </location>
</feature>
<reference evidence="2" key="1">
    <citation type="submission" date="2018-01" db="EMBL/GenBank/DDBJ databases">
        <title>Ordinal-level systematics of Chlorophyceae.</title>
        <authorList>
            <person name="Fucikova K."/>
            <person name="Lewis P.O."/>
            <person name="Lewis L.A."/>
        </authorList>
    </citation>
    <scope>NUCLEOTIDE SEQUENCE</scope>
</reference>
<evidence type="ECO:0000313" key="2">
    <source>
        <dbReference type="EMBL" id="AYQ95207.1"/>
    </source>
</evidence>
<sequence>MLTFLSLVTSVKDYIEVVNKFIESDSSTLLSSYENFGAILSYLILSTKTFLIDIVTLNWLQKLWSLPVIIPEIASSMVSEISVLDSYFHNMFNFLETPLSYGQQNNFVYALEKFGIGFINSFFLFLPTSTAHLIIIRRFVMQGLEAGYLAGLGTIAGNLLWIASIVLGWRFIVIPWLSLDIFRYILGFLLLVKYMWDTYNEKKYTLEDLSKVKIFLLSFLIAFTEQTTIYPFVANLSIGSESTLLESFPVSTLATFLTSHGSYLGGILVGSLTFLHLTCWFFENPAYNIYMGIISTFKVTTTAYSKFLNFFFLYLTMICAVSNLAYFGLDYTITNPIGLTHEDRLIDQKALLETSFLSTKASDRNTRRNRGRHGRRERWKRRIRKYRTFDAGLYDQGVYDLFTVEDLNYGFDRFWLRRKMRNHRVRFRFFPGPWMRSFKKQLATPRLESFMGPRVEFFRMLFEQVYHPSFHERSLPTKLEKLENAKKDSQNLPTGIIIPTLKQQNSKQELATIRKFIRKFDTRILTAKNEKILNDEKSSLYSKRWKQILSKESSLNGPIFSKELGQKNKAAELKLKNSENLFYRNFLSESKGEPSSLTSPLSLFHPAKLYLQREKAFRKKLRFYGIQLFRNFGIENNSPYFRVLMRKYFYYYKPTLRWKRTMRNASLRKALRKGPRQPRRFKLNQESSVMNSGNALSRDLSSQKNLNSSNIQLSTHQYSIIGKKASRYRAQIYRDVLQHWYYSPFNRLLLKFDIDDFIRRQPMAHFLTKNEEYLLHLRRFLLSEHYDSFRWYTYMQHYQTMKSKIGGTKSFASGIYNQQFQGTFKKIRHLFAITPNENVNMNTPGLNSKTVLKFDQPLYNEYLNKTSNSIIAESIIHEELLGSKGQMGNNVLDQSTNMLKTYMLNAQPVRQAMIQQFLKEKNYGELTKFIYKGQKTRGEKAVTNRESFVNQEADFLLTQEKQTELTKLQKQKLKELIKTEIKDQSLWLVLLKNAQSQIYDTEALKFYLSRRVEKREKRQERFEKNLKMRLERLSKWFETHGVNTARNTNGYAHKTNLSETNSLNTIGRNSNGYSLELNLKTGIQKALKEAIAYQTSYPNFKQQSSSTKRLFIKNWQAKRLKNYLKTNLKNKIQTFEKIEENIAEQLNKSGTKGISPILKLRSIFNHLSRTFATSLKKMRIHSVISKQKLIDKLDKSEIAQWRKEQNILTKRKKTRKRFKRLKKKQMFNARFAQEDNLFFTADETNSRFKVENGKSRDMSKKIWNQWLHKIDENWTSGFGSSINFAFPKFKVKRSRRRGSMRMRPRSAIRKASLKENLRRRRSRRYSATVTEKGNIFDKLSNGLTSKEPFRQTDLKYRRLRQRKNRYWKRAKRPKYAQTKRKLKRRKRSSLTRIRNLNKQIQRIDSNVTLQNWWNQVFIPRFQGKINSKLEKEKINFLDFELAKLSPAQLLERNKLKTQLIVENIKGEKILEIGNLDYRPLAVPLAIQMREDLNSTKELQTTEKVPSSVISTKEENFIQNFYTKLFSSENENLSTNNIKQSIPSSKFVVNLTGTPFYAGWDETLRKFLVTNRFLSRQDAGYNLNLEKLNLSTNKNFKNFDKNLEFEKAPLRGMNAATTLYWQIPFTTYDPDQFFALGMDGFSPLAWRRFNFRTMKQTTKPILVKTLISSQVKLADKDLSLNSLSFQNSQKKFKKQRIRRLVKRYRRVKKHPKAPVWFPSGPLSQQVLPVHYIYVFYKRFRLPRDRYIRRRLRRSKDGVALGVKDSTSPIPDYTLRRRVKPRRRYHRRRPMRAGEILFPRRISFETNQTDTTKRIRPVSKTRLNQQIQEFRFAKSKAERRRKISNAKDQPMNLRIRQLRRRIQRQVIRPINWRYRPRPGGLVWPGDYLRLESIRAPKLKADKTFKNGPTNLETISNSKAAQKKMKRKKKRMIQEWQIQPKKYLIQKHNLKVLKKRLEKAQNFTEFNQKVKNLNALLTSNQS</sequence>
<keyword evidence="1" id="KW-0812">Transmembrane</keyword>
<feature type="transmembrane region" description="Helical" evidence="1">
    <location>
        <begin position="114"/>
        <end position="136"/>
    </location>
</feature>
<evidence type="ECO:0000256" key="1">
    <source>
        <dbReference type="SAM" id="Phobius"/>
    </source>
</evidence>